<keyword evidence="3" id="KW-1185">Reference proteome</keyword>
<organism evidence="2 3">
    <name type="scientific">Nannocystis exedens</name>
    <dbReference type="NCBI Taxonomy" id="54"/>
    <lineage>
        <taxon>Bacteria</taxon>
        <taxon>Pseudomonadati</taxon>
        <taxon>Myxococcota</taxon>
        <taxon>Polyangia</taxon>
        <taxon>Nannocystales</taxon>
        <taxon>Nannocystaceae</taxon>
        <taxon>Nannocystis</taxon>
    </lineage>
</organism>
<feature type="compositionally biased region" description="Low complexity" evidence="1">
    <location>
        <begin position="107"/>
        <end position="124"/>
    </location>
</feature>
<evidence type="ECO:0000313" key="2">
    <source>
        <dbReference type="EMBL" id="SFD51244.1"/>
    </source>
</evidence>
<protein>
    <submittedName>
        <fullName evidence="2">Uncharacterized protein</fullName>
    </submittedName>
</protein>
<dbReference type="AlphaFoldDB" id="A0A1I1SXS4"/>
<accession>A0A1I1SXS4</accession>
<dbReference type="SUPFAM" id="SSF55874">
    <property type="entry name" value="ATPase domain of HSP90 chaperone/DNA topoisomerase II/histidine kinase"/>
    <property type="match status" value="1"/>
</dbReference>
<evidence type="ECO:0000313" key="3">
    <source>
        <dbReference type="Proteomes" id="UP000199400"/>
    </source>
</evidence>
<gene>
    <name evidence="2" type="ORF">SAMN02745121_00356</name>
</gene>
<proteinExistence type="predicted"/>
<feature type="region of interest" description="Disordered" evidence="1">
    <location>
        <begin position="104"/>
        <end position="124"/>
    </location>
</feature>
<evidence type="ECO:0000256" key="1">
    <source>
        <dbReference type="SAM" id="MobiDB-lite"/>
    </source>
</evidence>
<dbReference type="InterPro" id="IPR036890">
    <property type="entry name" value="HATPase_C_sf"/>
</dbReference>
<dbReference type="OrthoDB" id="5490666at2"/>
<dbReference type="STRING" id="54.SAMN02745121_00356"/>
<sequence length="124" mass="13882">MDRRIIDTKLTRLFSSTKDDDRTKIGRSGVGFVSVFALQPCAGEHWRVGFRPDRTFPRVARRELVDEDPDAVLRLHVSRAVRRISSRIDDARLPPLLEPLRDRLRQAAAPASRAAAAGSPRGPT</sequence>
<reference evidence="3" key="1">
    <citation type="submission" date="2016-10" db="EMBL/GenBank/DDBJ databases">
        <authorList>
            <person name="Varghese N."/>
            <person name="Submissions S."/>
        </authorList>
    </citation>
    <scope>NUCLEOTIDE SEQUENCE [LARGE SCALE GENOMIC DNA]</scope>
    <source>
        <strain evidence="3">ATCC 25963</strain>
    </source>
</reference>
<dbReference type="RefSeq" id="WP_096334393.1">
    <property type="nucleotide sequence ID" value="NZ_FOMX01000002.1"/>
</dbReference>
<dbReference type="EMBL" id="FOMX01000002">
    <property type="protein sequence ID" value="SFD51244.1"/>
    <property type="molecule type" value="Genomic_DNA"/>
</dbReference>
<dbReference type="Proteomes" id="UP000199400">
    <property type="component" value="Unassembled WGS sequence"/>
</dbReference>
<name>A0A1I1SXS4_9BACT</name>